<feature type="compositionally biased region" description="Polar residues" evidence="1">
    <location>
        <begin position="150"/>
        <end position="160"/>
    </location>
</feature>
<dbReference type="EMBL" id="JARAOO010000012">
    <property type="protein sequence ID" value="KAJ7947831.1"/>
    <property type="molecule type" value="Genomic_DNA"/>
</dbReference>
<evidence type="ECO:0000313" key="3">
    <source>
        <dbReference type="Proteomes" id="UP001163823"/>
    </source>
</evidence>
<organism evidence="2 3">
    <name type="scientific">Quillaja saponaria</name>
    <name type="common">Soap bark tree</name>
    <dbReference type="NCBI Taxonomy" id="32244"/>
    <lineage>
        <taxon>Eukaryota</taxon>
        <taxon>Viridiplantae</taxon>
        <taxon>Streptophyta</taxon>
        <taxon>Embryophyta</taxon>
        <taxon>Tracheophyta</taxon>
        <taxon>Spermatophyta</taxon>
        <taxon>Magnoliopsida</taxon>
        <taxon>eudicotyledons</taxon>
        <taxon>Gunneridae</taxon>
        <taxon>Pentapetalae</taxon>
        <taxon>rosids</taxon>
        <taxon>fabids</taxon>
        <taxon>Fabales</taxon>
        <taxon>Quillajaceae</taxon>
        <taxon>Quillaja</taxon>
    </lineage>
</organism>
<accession>A0AAD7PA35</accession>
<evidence type="ECO:0000256" key="1">
    <source>
        <dbReference type="SAM" id="MobiDB-lite"/>
    </source>
</evidence>
<dbReference type="Proteomes" id="UP001163823">
    <property type="component" value="Chromosome 12"/>
</dbReference>
<reference evidence="2" key="1">
    <citation type="journal article" date="2023" name="Science">
        <title>Elucidation of the pathway for biosynthesis of saponin adjuvants from the soapbark tree.</title>
        <authorList>
            <person name="Reed J."/>
            <person name="Orme A."/>
            <person name="El-Demerdash A."/>
            <person name="Owen C."/>
            <person name="Martin L.B.B."/>
            <person name="Misra R.C."/>
            <person name="Kikuchi S."/>
            <person name="Rejzek M."/>
            <person name="Martin A.C."/>
            <person name="Harkess A."/>
            <person name="Leebens-Mack J."/>
            <person name="Louveau T."/>
            <person name="Stephenson M.J."/>
            <person name="Osbourn A."/>
        </authorList>
    </citation>
    <scope>NUCLEOTIDE SEQUENCE</scope>
    <source>
        <strain evidence="2">S10</strain>
    </source>
</reference>
<evidence type="ECO:0000313" key="2">
    <source>
        <dbReference type="EMBL" id="KAJ7947831.1"/>
    </source>
</evidence>
<sequence length="610" mass="70651">MGPATLKNKFEISRLKANWKDTDFIYEDDMRLSRRLKRRCIINENFNLKSCVNGATKTTSSNLQTEDEDVDEDYIVYLNDNHTDDNGGGGDDEFDASTEDNLDFDPLYKFFLENLKEDDKSYMLKVSVDDKIFHVKYEEEDRNYKKKVTLRSNSRTQKTGSPIKLQKTEKARTLRSGLREERVECPRVPSNRKRNVSLRSNSRKENTESPVQLQKTERARTLRSGLREVRIDCPRIMSRNVTLRSNSRKENTESPVQLQKTEKARTLRSGLREVRVDCPRIMSRNVTLRSNSRKENTESPILLKKTESARTLRGATRENRIDYPRIVTNVSAIGKSESLKSMRNVSRMETTRRDVPGKEGKQSVKGKNARTDPVFGGKIGYSDKRPGPYAPHSAKNEYKCQMQCDIVDKSYKVIQNYNKKGGGSMVLDENGESSSDSEIMILDYPYCNENTPFVPSKIYDSSCFLGKSSQFTGRIGSQFRKGLVEILGRPYDQEEYDFLLKEASCQRKKEVHKEMRSGRKSFKIDAVGQSYLDLYTDFADKIDQFSKCSTSLFLLRGFFYWLKNVAHEGAFRPWLDSSCLKMLRDMKIQNVCYLYMNRERRRSTRSLYTV</sequence>
<dbReference type="KEGG" id="qsa:O6P43_028388"/>
<dbReference type="PANTHER" id="PTHR34194">
    <property type="entry name" value="F14J8.16 PROTEIN"/>
    <property type="match status" value="1"/>
</dbReference>
<dbReference type="AlphaFoldDB" id="A0AAD7PA35"/>
<feature type="region of interest" description="Disordered" evidence="1">
    <location>
        <begin position="340"/>
        <end position="392"/>
    </location>
</feature>
<feature type="compositionally biased region" description="Basic and acidic residues" evidence="1">
    <location>
        <begin position="349"/>
        <end position="362"/>
    </location>
</feature>
<keyword evidence="3" id="KW-1185">Reference proteome</keyword>
<feature type="region of interest" description="Disordered" evidence="1">
    <location>
        <begin position="150"/>
        <end position="216"/>
    </location>
</feature>
<gene>
    <name evidence="2" type="ORF">O6P43_028388</name>
</gene>
<proteinExistence type="predicted"/>
<dbReference type="PANTHER" id="PTHR34194:SF2">
    <property type="entry name" value="F14J8.16 PROTEIN"/>
    <property type="match status" value="1"/>
</dbReference>
<protein>
    <submittedName>
        <fullName evidence="2">Dentin sialophosphoprotein-like</fullName>
    </submittedName>
</protein>
<feature type="compositionally biased region" description="Basic and acidic residues" evidence="1">
    <location>
        <begin position="166"/>
        <end position="185"/>
    </location>
</feature>
<name>A0AAD7PA35_QUISA</name>
<comment type="caution">
    <text evidence="2">The sequence shown here is derived from an EMBL/GenBank/DDBJ whole genome shotgun (WGS) entry which is preliminary data.</text>
</comment>